<dbReference type="GO" id="GO:0005737">
    <property type="term" value="C:cytoplasm"/>
    <property type="evidence" value="ECO:0007669"/>
    <property type="project" value="TreeGrafter"/>
</dbReference>
<dbReference type="NCBIfam" id="TIGR03364">
    <property type="entry name" value="HpnW_proposed"/>
    <property type="match status" value="1"/>
</dbReference>
<dbReference type="Pfam" id="PF01266">
    <property type="entry name" value="DAO"/>
    <property type="match status" value="1"/>
</dbReference>
<name>A0A2S9KI32_9BURK</name>
<evidence type="ECO:0000259" key="5">
    <source>
        <dbReference type="Pfam" id="PF01266"/>
    </source>
</evidence>
<comment type="similarity">
    <text evidence="2">Belongs to the DadA oxidoreductase family.</text>
</comment>
<gene>
    <name evidence="6" type="ORF">C6P61_02930</name>
</gene>
<reference evidence="6 7" key="1">
    <citation type="submission" date="2018-03" db="EMBL/GenBank/DDBJ databases">
        <title>Comparative genomics illustrates the genes involved in a hyperalkaliphilic mechanisms of Serpentinomonas isolated from highly-alkaline calcium-rich serpentinized springs.</title>
        <authorList>
            <person name="Suzuki S."/>
            <person name="Ishii S."/>
            <person name="Walworth N."/>
            <person name="Bird L."/>
            <person name="Kuenen J.G."/>
            <person name="Nealson K.H."/>
        </authorList>
    </citation>
    <scope>NUCLEOTIDE SEQUENCE [LARGE SCALE GENOMIC DNA]</scope>
    <source>
        <strain evidence="6 7">83</strain>
    </source>
</reference>
<organism evidence="6 7">
    <name type="scientific">Malikia spinosa</name>
    <dbReference type="NCBI Taxonomy" id="86180"/>
    <lineage>
        <taxon>Bacteria</taxon>
        <taxon>Pseudomonadati</taxon>
        <taxon>Pseudomonadota</taxon>
        <taxon>Betaproteobacteria</taxon>
        <taxon>Burkholderiales</taxon>
        <taxon>Comamonadaceae</taxon>
        <taxon>Malikia</taxon>
    </lineage>
</organism>
<dbReference type="AlphaFoldDB" id="A0A2S9KI32"/>
<accession>A0A2S9KI32</accession>
<dbReference type="Gene3D" id="3.30.9.10">
    <property type="entry name" value="D-Amino Acid Oxidase, subunit A, domain 2"/>
    <property type="match status" value="1"/>
</dbReference>
<dbReference type="EMBL" id="PVLR01000007">
    <property type="protein sequence ID" value="PRD70102.1"/>
    <property type="molecule type" value="Genomic_DNA"/>
</dbReference>
<proteinExistence type="inferred from homology"/>
<protein>
    <submittedName>
        <fullName evidence="6">TIGR03364 family FAD-dependent oxidoreductase</fullName>
    </submittedName>
</protein>
<evidence type="ECO:0000313" key="6">
    <source>
        <dbReference type="EMBL" id="PRD70102.1"/>
    </source>
</evidence>
<dbReference type="PANTHER" id="PTHR13847">
    <property type="entry name" value="SARCOSINE DEHYDROGENASE-RELATED"/>
    <property type="match status" value="1"/>
</dbReference>
<keyword evidence="3" id="KW-0285">Flavoprotein</keyword>
<comment type="cofactor">
    <cofactor evidence="1">
        <name>FAD</name>
        <dbReference type="ChEBI" id="CHEBI:57692"/>
    </cofactor>
</comment>
<dbReference type="SUPFAM" id="SSF51971">
    <property type="entry name" value="Nucleotide-binding domain"/>
    <property type="match status" value="1"/>
</dbReference>
<dbReference type="InterPro" id="IPR036188">
    <property type="entry name" value="FAD/NAD-bd_sf"/>
</dbReference>
<feature type="domain" description="FAD dependent oxidoreductase" evidence="5">
    <location>
        <begin position="8"/>
        <end position="369"/>
    </location>
</feature>
<keyword evidence="7" id="KW-1185">Reference proteome</keyword>
<dbReference type="PANTHER" id="PTHR13847:SF286">
    <property type="entry name" value="D-AMINO ACID DEHYDROGENASE"/>
    <property type="match status" value="1"/>
</dbReference>
<keyword evidence="4" id="KW-0560">Oxidoreductase</keyword>
<evidence type="ECO:0000256" key="3">
    <source>
        <dbReference type="ARBA" id="ARBA00022630"/>
    </source>
</evidence>
<dbReference type="InterPro" id="IPR006076">
    <property type="entry name" value="FAD-dep_OxRdtase"/>
</dbReference>
<dbReference type="RefSeq" id="WP_105728431.1">
    <property type="nucleotide sequence ID" value="NZ_PVLR01000007.1"/>
</dbReference>
<dbReference type="Gene3D" id="3.50.50.60">
    <property type="entry name" value="FAD/NAD(P)-binding domain"/>
    <property type="match status" value="1"/>
</dbReference>
<dbReference type="OrthoDB" id="9799943at2"/>
<dbReference type="Proteomes" id="UP000238326">
    <property type="component" value="Unassembled WGS sequence"/>
</dbReference>
<comment type="caution">
    <text evidence="6">The sequence shown here is derived from an EMBL/GenBank/DDBJ whole genome shotgun (WGS) entry which is preliminary data.</text>
</comment>
<dbReference type="GO" id="GO:0016491">
    <property type="term" value="F:oxidoreductase activity"/>
    <property type="evidence" value="ECO:0007669"/>
    <property type="project" value="UniProtKB-KW"/>
</dbReference>
<evidence type="ECO:0000256" key="2">
    <source>
        <dbReference type="ARBA" id="ARBA00009410"/>
    </source>
</evidence>
<evidence type="ECO:0000313" key="7">
    <source>
        <dbReference type="Proteomes" id="UP000238326"/>
    </source>
</evidence>
<evidence type="ECO:0000256" key="1">
    <source>
        <dbReference type="ARBA" id="ARBA00001974"/>
    </source>
</evidence>
<dbReference type="InterPro" id="IPR017741">
    <property type="entry name" value="FAD-dependent_OxRdtase_HpnW"/>
</dbReference>
<sequence>MKSEKHYDLVVVGAGVIGLATAYAARQRGLSVAVLERNAQCVGASVRNFGFVTVTGQRRGEHWRRAMRTRDIWQQVAPQAGIDVVHQGLYLLAQRPEALDLLEAFMQTEMGQGCRLLSRSEAAHELPQLQDGVGVLHSPHERRVESRDAIPLLSRWLQQSLGVDFYWNTPVQQIELPRIHTSQGLFHAEHCVVCPGHDLNTLYPELIAQAGITLCTLQMMRVRPAQPLQLPGSVMSDLSLVRYEGYADLPEAAPLRARLQAEQAEHLKWGIHLIAVQSADGSLVVGDSHVYGQAEAPFARDDIDALIQDELQRVLKLPGASVEQRWTGTYASASDVVYKAQPAPGVAVGIVTGGTGASTSFAFAEELVALALGD</sequence>
<evidence type="ECO:0000256" key="4">
    <source>
        <dbReference type="ARBA" id="ARBA00023002"/>
    </source>
</evidence>